<organism evidence="10 11">
    <name type="scientific">Rothia dentocariosa</name>
    <dbReference type="NCBI Taxonomy" id="2047"/>
    <lineage>
        <taxon>Bacteria</taxon>
        <taxon>Bacillati</taxon>
        <taxon>Actinomycetota</taxon>
        <taxon>Actinomycetes</taxon>
        <taxon>Micrococcales</taxon>
        <taxon>Micrococcaceae</taxon>
        <taxon>Rothia</taxon>
    </lineage>
</organism>
<sequence length="361" mass="40630">MGNDWLADAWGDNPLSDPAISDAETTSDAAEGKATGFSDWHPAAHGYVEDKPDPDSVPYRSSSSRSFPRTRGGGAATQHDAEPRTQNASSKTSAERTSGARKKRRNPDWKKGFRRPKNTEKSPFAPAIGAHRAEEEHPEKVRKKKRSSGPLFREGSALNEPLSTEEEALIRGIAAEEKTNVPGTNRSGRWKQREEPDPYTRAKTLVYNQLAYSAKSRAQLQKKLADKGFEESLIEPLLDKFEAAHLIDDAEYARSFVEQRGKHKKLSRTALRRELKERGITGELAEDALAARTDEDERQDAAELVRKKLRPSMNFSDRTEKEKIMRRLVGMLARRGYSSSVAFSVVKEEIERYRSEQEEDC</sequence>
<keyword evidence="4 5" id="KW-0963">Cytoplasm</keyword>
<evidence type="ECO:0000259" key="9">
    <source>
        <dbReference type="Pfam" id="PF21982"/>
    </source>
</evidence>
<dbReference type="RefSeq" id="WP_080513874.1">
    <property type="nucleotide sequence ID" value="NZ_CAUREM010000007.1"/>
</dbReference>
<dbReference type="InterPro" id="IPR003783">
    <property type="entry name" value="Regulatory_RecX"/>
</dbReference>
<name>A0A7D4H5J1_9MICC</name>
<feature type="region of interest" description="Disordered" evidence="6">
    <location>
        <begin position="1"/>
        <end position="197"/>
    </location>
</feature>
<feature type="domain" description="RecX second three-helical" evidence="7">
    <location>
        <begin position="248"/>
        <end position="289"/>
    </location>
</feature>
<accession>A0A7D4H5J1</accession>
<evidence type="ECO:0000256" key="5">
    <source>
        <dbReference type="HAMAP-Rule" id="MF_01114"/>
    </source>
</evidence>
<dbReference type="GO" id="GO:0005737">
    <property type="term" value="C:cytoplasm"/>
    <property type="evidence" value="ECO:0007669"/>
    <property type="project" value="UniProtKB-SubCell"/>
</dbReference>
<dbReference type="PANTHER" id="PTHR33602">
    <property type="entry name" value="REGULATORY PROTEIN RECX FAMILY PROTEIN"/>
    <property type="match status" value="1"/>
</dbReference>
<evidence type="ECO:0000256" key="4">
    <source>
        <dbReference type="ARBA" id="ARBA00022490"/>
    </source>
</evidence>
<evidence type="ECO:0000313" key="11">
    <source>
        <dbReference type="Proteomes" id="UP000769484"/>
    </source>
</evidence>
<comment type="subcellular location">
    <subcellularLocation>
        <location evidence="1 5">Cytoplasm</location>
    </subcellularLocation>
</comment>
<dbReference type="Gene3D" id="1.10.10.10">
    <property type="entry name" value="Winged helix-like DNA-binding domain superfamily/Winged helix DNA-binding domain"/>
    <property type="match status" value="3"/>
</dbReference>
<evidence type="ECO:0000259" key="7">
    <source>
        <dbReference type="Pfam" id="PF02631"/>
    </source>
</evidence>
<comment type="function">
    <text evidence="5">Modulates RecA activity.</text>
</comment>
<dbReference type="HAMAP" id="MF_01114">
    <property type="entry name" value="RecX"/>
    <property type="match status" value="1"/>
</dbReference>
<dbReference type="AlphaFoldDB" id="A0A7D4H5J1"/>
<evidence type="ECO:0000256" key="3">
    <source>
        <dbReference type="ARBA" id="ARBA00018111"/>
    </source>
</evidence>
<dbReference type="InterPro" id="IPR053924">
    <property type="entry name" value="RecX_HTH_2nd"/>
</dbReference>
<comment type="caution">
    <text evidence="10">The sequence shown here is derived from an EMBL/GenBank/DDBJ whole genome shotgun (WGS) entry which is preliminary data.</text>
</comment>
<proteinExistence type="inferred from homology"/>
<dbReference type="Proteomes" id="UP000769484">
    <property type="component" value="Unassembled WGS sequence"/>
</dbReference>
<feature type="domain" description="RecX third three-helical" evidence="8">
    <location>
        <begin position="296"/>
        <end position="345"/>
    </location>
</feature>
<feature type="compositionally biased region" description="Polar residues" evidence="6">
    <location>
        <begin position="84"/>
        <end position="96"/>
    </location>
</feature>
<dbReference type="InterPro" id="IPR053925">
    <property type="entry name" value="RecX_HTH_3rd"/>
</dbReference>
<dbReference type="InterPro" id="IPR036388">
    <property type="entry name" value="WH-like_DNA-bd_sf"/>
</dbReference>
<dbReference type="EMBL" id="JABZXJ010000001">
    <property type="protein sequence ID" value="MBF1648491.1"/>
    <property type="molecule type" value="Genomic_DNA"/>
</dbReference>
<dbReference type="PANTHER" id="PTHR33602:SF1">
    <property type="entry name" value="REGULATORY PROTEIN RECX FAMILY PROTEIN"/>
    <property type="match status" value="1"/>
</dbReference>
<evidence type="ECO:0000313" key="10">
    <source>
        <dbReference type="EMBL" id="MBF1648491.1"/>
    </source>
</evidence>
<feature type="domain" description="RecX first three-helical" evidence="9">
    <location>
        <begin position="202"/>
        <end position="240"/>
    </location>
</feature>
<dbReference type="InterPro" id="IPR053926">
    <property type="entry name" value="RecX_HTH_1st"/>
</dbReference>
<evidence type="ECO:0000256" key="6">
    <source>
        <dbReference type="SAM" id="MobiDB-lite"/>
    </source>
</evidence>
<evidence type="ECO:0000256" key="2">
    <source>
        <dbReference type="ARBA" id="ARBA00009695"/>
    </source>
</evidence>
<comment type="similarity">
    <text evidence="2 5">Belongs to the RecX family.</text>
</comment>
<feature type="compositionally biased region" description="Low complexity" evidence="6">
    <location>
        <begin position="56"/>
        <end position="70"/>
    </location>
</feature>
<evidence type="ECO:0000259" key="8">
    <source>
        <dbReference type="Pfam" id="PF21981"/>
    </source>
</evidence>
<dbReference type="Pfam" id="PF02631">
    <property type="entry name" value="RecX_HTH2"/>
    <property type="match status" value="1"/>
</dbReference>
<evidence type="ECO:0000256" key="1">
    <source>
        <dbReference type="ARBA" id="ARBA00004496"/>
    </source>
</evidence>
<gene>
    <name evidence="5" type="primary">recX</name>
    <name evidence="10" type="ORF">HXO56_00055</name>
</gene>
<protein>
    <recommendedName>
        <fullName evidence="3 5">Regulatory protein RecX</fullName>
    </recommendedName>
</protein>
<dbReference type="Pfam" id="PF21981">
    <property type="entry name" value="RecX_HTH3"/>
    <property type="match status" value="1"/>
</dbReference>
<dbReference type="GO" id="GO:0006282">
    <property type="term" value="P:regulation of DNA repair"/>
    <property type="evidence" value="ECO:0007669"/>
    <property type="project" value="UniProtKB-UniRule"/>
</dbReference>
<dbReference type="Pfam" id="PF21982">
    <property type="entry name" value="RecX_HTH1"/>
    <property type="match status" value="1"/>
</dbReference>
<reference evidence="10" key="1">
    <citation type="submission" date="2020-04" db="EMBL/GenBank/DDBJ databases">
        <title>Deep metagenomics examines the oral microbiome during advanced dental caries in children, revealing novel taxa and co-occurrences with host molecules.</title>
        <authorList>
            <person name="Baker J.L."/>
            <person name="Morton J.T."/>
            <person name="Dinis M."/>
            <person name="Alvarez R."/>
            <person name="Tran N.C."/>
            <person name="Knight R."/>
            <person name="Edlund A."/>
        </authorList>
    </citation>
    <scope>NUCLEOTIDE SEQUENCE</scope>
    <source>
        <strain evidence="10">JCVI_47_bin.4</strain>
    </source>
</reference>